<dbReference type="InterPro" id="IPR036374">
    <property type="entry name" value="OxRdtase_Mopterin-bd_sf"/>
</dbReference>
<dbReference type="SUPFAM" id="SSF56524">
    <property type="entry name" value="Oxidoreductase molybdopterin-binding domain"/>
    <property type="match status" value="1"/>
</dbReference>
<comment type="caution">
    <text evidence="4">The sequence shown here is derived from an EMBL/GenBank/DDBJ whole genome shotgun (WGS) entry which is preliminary data.</text>
</comment>
<name>A0A510V286_9CELL</name>
<dbReference type="Proteomes" id="UP000321118">
    <property type="component" value="Unassembled WGS sequence"/>
</dbReference>
<proteinExistence type="predicted"/>
<dbReference type="PRINTS" id="PR00407">
    <property type="entry name" value="EUMOPTERIN"/>
</dbReference>
<feature type="transmembrane region" description="Helical" evidence="2">
    <location>
        <begin position="72"/>
        <end position="96"/>
    </location>
</feature>
<dbReference type="EMBL" id="BJUB01000004">
    <property type="protein sequence ID" value="GEK21012.1"/>
    <property type="molecule type" value="Genomic_DNA"/>
</dbReference>
<keyword evidence="2" id="KW-0812">Transmembrane</keyword>
<reference evidence="4 5" key="1">
    <citation type="submission" date="2019-07" db="EMBL/GenBank/DDBJ databases">
        <title>Whole genome shotgun sequence of Cellulomonas xylanilytica NBRC 101102.</title>
        <authorList>
            <person name="Hosoyama A."/>
            <person name="Uohara A."/>
            <person name="Ohji S."/>
            <person name="Ichikawa N."/>
        </authorList>
    </citation>
    <scope>NUCLEOTIDE SEQUENCE [LARGE SCALE GENOMIC DNA]</scope>
    <source>
        <strain evidence="4 5">NBRC 101102</strain>
    </source>
</reference>
<evidence type="ECO:0000256" key="1">
    <source>
        <dbReference type="SAM" id="MobiDB-lite"/>
    </source>
</evidence>
<dbReference type="Pfam" id="PF00174">
    <property type="entry name" value="Oxidored_molyb"/>
    <property type="match status" value="1"/>
</dbReference>
<dbReference type="CDD" id="cd00321">
    <property type="entry name" value="SO_family_Moco"/>
    <property type="match status" value="1"/>
</dbReference>
<dbReference type="InterPro" id="IPR016174">
    <property type="entry name" value="Di-haem_cyt_TM"/>
</dbReference>
<dbReference type="AlphaFoldDB" id="A0A510V286"/>
<dbReference type="PANTHER" id="PTHR43032:SF2">
    <property type="entry name" value="BLL0505 PROTEIN"/>
    <property type="match status" value="1"/>
</dbReference>
<evidence type="ECO:0000313" key="5">
    <source>
        <dbReference type="Proteomes" id="UP000321118"/>
    </source>
</evidence>
<feature type="compositionally biased region" description="Basic and acidic residues" evidence="1">
    <location>
        <begin position="1"/>
        <end position="11"/>
    </location>
</feature>
<dbReference type="SUPFAM" id="SSF81342">
    <property type="entry name" value="Transmembrane di-heme cytochromes"/>
    <property type="match status" value="1"/>
</dbReference>
<gene>
    <name evidence="4" type="ORF">CXY01_15320</name>
</gene>
<feature type="transmembrane region" description="Helical" evidence="2">
    <location>
        <begin position="195"/>
        <end position="215"/>
    </location>
</feature>
<dbReference type="InterPro" id="IPR008335">
    <property type="entry name" value="Mopterin_OxRdtase_euk"/>
</dbReference>
<accession>A0A510V286</accession>
<dbReference type="GO" id="GO:0016020">
    <property type="term" value="C:membrane"/>
    <property type="evidence" value="ECO:0007669"/>
    <property type="project" value="InterPro"/>
</dbReference>
<sequence>MARTRLSDLRRQPPSQADFRSPVHDPRVVARVGVLLAAAIGTAFVTGLVSHLHQHPVAWLPFSPLPAWGFRLSQGLHVAAGLAALPLLLAKLYAAYPALFQRPRLRGPLHLLERGSVAVLVATAIFQLVTGLLNIFQWYPWSFSFVRVHFAVAWVLVGSVVIHVAVKLPTIAAALRRPLDQEVDGDHDGPTRRGFLAGIAVTVLGLTALTVGQTVTPLSGAAVLSPRQAGVGVQGVPVNRTARGAGVLDRATDPAWRLTVRGPGGTVRLSRAALEAMPQVTVVLPIACVEGWSTTATWQGVRVADLVAAVSDRDDADVRFVSLQEAGSYNESVLPGAYARHPDSVVALRLGGEPLHVDHGYPARLIAPNRPGVLQTKWLDRIEVVPA</sequence>
<keyword evidence="2" id="KW-0472">Membrane</keyword>
<keyword evidence="2" id="KW-1133">Transmembrane helix</keyword>
<dbReference type="Gene3D" id="3.90.420.10">
    <property type="entry name" value="Oxidoreductase, molybdopterin-binding domain"/>
    <property type="match status" value="1"/>
</dbReference>
<feature type="region of interest" description="Disordered" evidence="1">
    <location>
        <begin position="1"/>
        <end position="21"/>
    </location>
</feature>
<organism evidence="4 5">
    <name type="scientific">Cellulomonas xylanilytica</name>
    <dbReference type="NCBI Taxonomy" id="233583"/>
    <lineage>
        <taxon>Bacteria</taxon>
        <taxon>Bacillati</taxon>
        <taxon>Actinomycetota</taxon>
        <taxon>Actinomycetes</taxon>
        <taxon>Micrococcales</taxon>
        <taxon>Cellulomonadaceae</taxon>
        <taxon>Cellulomonas</taxon>
    </lineage>
</organism>
<protein>
    <submittedName>
        <fullName evidence="4">Molybdopterin-binding protein</fullName>
    </submittedName>
</protein>
<feature type="transmembrane region" description="Helical" evidence="2">
    <location>
        <begin position="28"/>
        <end position="52"/>
    </location>
</feature>
<dbReference type="RefSeq" id="WP_222594510.1">
    <property type="nucleotide sequence ID" value="NZ_BJUB01000004.1"/>
</dbReference>
<dbReference type="PANTHER" id="PTHR43032">
    <property type="entry name" value="PROTEIN-METHIONINE-SULFOXIDE REDUCTASE"/>
    <property type="match status" value="1"/>
</dbReference>
<feature type="domain" description="Oxidoreductase molybdopterin-binding" evidence="3">
    <location>
        <begin position="254"/>
        <end position="385"/>
    </location>
</feature>
<keyword evidence="5" id="KW-1185">Reference proteome</keyword>
<evidence type="ECO:0000313" key="4">
    <source>
        <dbReference type="EMBL" id="GEK21012.1"/>
    </source>
</evidence>
<evidence type="ECO:0000256" key="2">
    <source>
        <dbReference type="SAM" id="Phobius"/>
    </source>
</evidence>
<dbReference type="GO" id="GO:0016491">
    <property type="term" value="F:oxidoreductase activity"/>
    <property type="evidence" value="ECO:0007669"/>
    <property type="project" value="InterPro"/>
</dbReference>
<feature type="transmembrane region" description="Helical" evidence="2">
    <location>
        <begin position="151"/>
        <end position="175"/>
    </location>
</feature>
<feature type="transmembrane region" description="Helical" evidence="2">
    <location>
        <begin position="117"/>
        <end position="139"/>
    </location>
</feature>
<dbReference type="InterPro" id="IPR000572">
    <property type="entry name" value="OxRdtase_Mopterin-bd_dom"/>
</dbReference>
<dbReference type="GO" id="GO:0022904">
    <property type="term" value="P:respiratory electron transport chain"/>
    <property type="evidence" value="ECO:0007669"/>
    <property type="project" value="InterPro"/>
</dbReference>
<evidence type="ECO:0000259" key="3">
    <source>
        <dbReference type="Pfam" id="PF00174"/>
    </source>
</evidence>